<keyword evidence="3" id="KW-1185">Reference proteome</keyword>
<keyword evidence="1" id="KW-0812">Transmembrane</keyword>
<name>A0A1A9VDY7_GLOAU</name>
<evidence type="ECO:0000313" key="3">
    <source>
        <dbReference type="Proteomes" id="UP000078200"/>
    </source>
</evidence>
<feature type="transmembrane region" description="Helical" evidence="1">
    <location>
        <begin position="84"/>
        <end position="106"/>
    </location>
</feature>
<dbReference type="VEuPathDB" id="VectorBase:GAUT034197"/>
<accession>A0A1A9VDY7</accession>
<organism evidence="2 3">
    <name type="scientific">Glossina austeni</name>
    <name type="common">Savannah tsetse fly</name>
    <dbReference type="NCBI Taxonomy" id="7395"/>
    <lineage>
        <taxon>Eukaryota</taxon>
        <taxon>Metazoa</taxon>
        <taxon>Ecdysozoa</taxon>
        <taxon>Arthropoda</taxon>
        <taxon>Hexapoda</taxon>
        <taxon>Insecta</taxon>
        <taxon>Pterygota</taxon>
        <taxon>Neoptera</taxon>
        <taxon>Endopterygota</taxon>
        <taxon>Diptera</taxon>
        <taxon>Brachycera</taxon>
        <taxon>Muscomorpha</taxon>
        <taxon>Hippoboscoidea</taxon>
        <taxon>Glossinidae</taxon>
        <taxon>Glossina</taxon>
    </lineage>
</organism>
<evidence type="ECO:0000313" key="2">
    <source>
        <dbReference type="EnsemblMetazoa" id="GAUT034197-PA"/>
    </source>
</evidence>
<reference evidence="2" key="1">
    <citation type="submission" date="2020-05" db="UniProtKB">
        <authorList>
            <consortium name="EnsemblMetazoa"/>
        </authorList>
    </citation>
    <scope>IDENTIFICATION</scope>
    <source>
        <strain evidence="2">TTRI</strain>
    </source>
</reference>
<protein>
    <submittedName>
        <fullName evidence="2">Uncharacterized protein</fullName>
    </submittedName>
</protein>
<keyword evidence="1" id="KW-1133">Transmembrane helix</keyword>
<evidence type="ECO:0000256" key="1">
    <source>
        <dbReference type="SAM" id="Phobius"/>
    </source>
</evidence>
<keyword evidence="1" id="KW-0472">Membrane</keyword>
<dbReference type="AlphaFoldDB" id="A0A1A9VDY7"/>
<proteinExistence type="predicted"/>
<dbReference type="Proteomes" id="UP000078200">
    <property type="component" value="Unassembled WGS sequence"/>
</dbReference>
<dbReference type="EnsemblMetazoa" id="GAUT034197-RA">
    <property type="protein sequence ID" value="GAUT034197-PA"/>
    <property type="gene ID" value="GAUT034197"/>
</dbReference>
<sequence length="138" mass="15753">MFNSGPNTINNNKKEVPNQFSVPSPHFLLSANKGVIGFSTGSDISHTSDDKSQDETHFIARIRCTFQYSFRTFQYSSIRKRCDVMFRFSILLLIPYGWISGTTSLFRGASKLKRDEPVEKEQSDFVNQYNICTFSQSA</sequence>